<accession>A0A5J4KIZ7</accession>
<comment type="caution">
    <text evidence="1">The sequence shown here is derived from an EMBL/GenBank/DDBJ whole genome shotgun (WGS) entry which is preliminary data.</text>
</comment>
<organism evidence="1 2">
    <name type="scientific">Dictyobacter vulcani</name>
    <dbReference type="NCBI Taxonomy" id="2607529"/>
    <lineage>
        <taxon>Bacteria</taxon>
        <taxon>Bacillati</taxon>
        <taxon>Chloroflexota</taxon>
        <taxon>Ktedonobacteria</taxon>
        <taxon>Ktedonobacterales</taxon>
        <taxon>Dictyobacteraceae</taxon>
        <taxon>Dictyobacter</taxon>
    </lineage>
</organism>
<keyword evidence="2" id="KW-1185">Reference proteome</keyword>
<protein>
    <submittedName>
        <fullName evidence="1">Uncharacterized protein</fullName>
    </submittedName>
</protein>
<reference evidence="1 2" key="1">
    <citation type="submission" date="2019-10" db="EMBL/GenBank/DDBJ databases">
        <title>Dictyobacter vulcani sp. nov., within the class Ktedonobacteria, isolated from soil of volcanic Mt. Zao.</title>
        <authorList>
            <person name="Zheng Y."/>
            <person name="Wang C.M."/>
            <person name="Sakai Y."/>
            <person name="Abe K."/>
            <person name="Yokota A."/>
            <person name="Yabe S."/>
        </authorList>
    </citation>
    <scope>NUCLEOTIDE SEQUENCE [LARGE SCALE GENOMIC DNA]</scope>
    <source>
        <strain evidence="1 2">W12</strain>
    </source>
</reference>
<sequence length="182" mass="20750">MPPDLNIYGLTKHRDAVTIDRFLDTYVDRVKSWDRGNKELIIEPLHLTTPGTGEESAEWEPTIFEWEPELTLAHIIERGLASPRRAFTVYLTPKRGDLTMVILRFTSDDQLILGVAIDDEGAKPENEKRAKELLVQLVEEYACHMGIILVEQPPPRSEMSFYASAKEPLAVFFNTFPEKPVP</sequence>
<dbReference type="EMBL" id="BKZW01000002">
    <property type="protein sequence ID" value="GER89678.1"/>
    <property type="molecule type" value="Genomic_DNA"/>
</dbReference>
<gene>
    <name evidence="1" type="ORF">KDW_38400</name>
</gene>
<evidence type="ECO:0000313" key="2">
    <source>
        <dbReference type="Proteomes" id="UP000326912"/>
    </source>
</evidence>
<proteinExistence type="predicted"/>
<dbReference type="Proteomes" id="UP000326912">
    <property type="component" value="Unassembled WGS sequence"/>
</dbReference>
<evidence type="ECO:0000313" key="1">
    <source>
        <dbReference type="EMBL" id="GER89678.1"/>
    </source>
</evidence>
<name>A0A5J4KIZ7_9CHLR</name>
<dbReference type="AlphaFoldDB" id="A0A5J4KIZ7"/>
<dbReference type="RefSeq" id="WP_151757538.1">
    <property type="nucleotide sequence ID" value="NZ_BKZW01000002.1"/>
</dbReference>